<organism evidence="1 2">
    <name type="scientific">Caerostris extrusa</name>
    <name type="common">Bark spider</name>
    <name type="synonym">Caerostris bankana</name>
    <dbReference type="NCBI Taxonomy" id="172846"/>
    <lineage>
        <taxon>Eukaryota</taxon>
        <taxon>Metazoa</taxon>
        <taxon>Ecdysozoa</taxon>
        <taxon>Arthropoda</taxon>
        <taxon>Chelicerata</taxon>
        <taxon>Arachnida</taxon>
        <taxon>Araneae</taxon>
        <taxon>Araneomorphae</taxon>
        <taxon>Entelegynae</taxon>
        <taxon>Araneoidea</taxon>
        <taxon>Araneidae</taxon>
        <taxon>Caerostris</taxon>
    </lineage>
</organism>
<proteinExistence type="predicted"/>
<dbReference type="EMBL" id="BPLR01015717">
    <property type="protein sequence ID" value="GIY78116.1"/>
    <property type="molecule type" value="Genomic_DNA"/>
</dbReference>
<protein>
    <submittedName>
        <fullName evidence="1">Uncharacterized protein</fullName>
    </submittedName>
</protein>
<evidence type="ECO:0000313" key="1">
    <source>
        <dbReference type="EMBL" id="GIY78116.1"/>
    </source>
</evidence>
<accession>A0AAV4W6P0</accession>
<dbReference type="AlphaFoldDB" id="A0AAV4W6P0"/>
<evidence type="ECO:0000313" key="2">
    <source>
        <dbReference type="Proteomes" id="UP001054945"/>
    </source>
</evidence>
<gene>
    <name evidence="1" type="ORF">CEXT_156681</name>
</gene>
<reference evidence="1 2" key="1">
    <citation type="submission" date="2021-06" db="EMBL/GenBank/DDBJ databases">
        <title>Caerostris extrusa draft genome.</title>
        <authorList>
            <person name="Kono N."/>
            <person name="Arakawa K."/>
        </authorList>
    </citation>
    <scope>NUCLEOTIDE SEQUENCE [LARGE SCALE GENOMIC DNA]</scope>
</reference>
<name>A0AAV4W6P0_CAEEX</name>
<dbReference type="Proteomes" id="UP001054945">
    <property type="component" value="Unassembled WGS sequence"/>
</dbReference>
<sequence>MKYQIGYECAIESFKVQKRICYDDSNFQNSSKETDRSCLDWGIAERNRPSKKEQNWICFSGKRGGTARGEAKGRTSKSRSKLNYHLRSLVATR</sequence>
<comment type="caution">
    <text evidence="1">The sequence shown here is derived from an EMBL/GenBank/DDBJ whole genome shotgun (WGS) entry which is preliminary data.</text>
</comment>
<keyword evidence="2" id="KW-1185">Reference proteome</keyword>